<feature type="binding site" evidence="17">
    <location>
        <position position="251"/>
    </location>
    <ligand>
        <name>NAD(+)</name>
        <dbReference type="ChEBI" id="CHEBI:57540"/>
    </ligand>
</feature>
<dbReference type="PIRSF" id="PIRSF000114">
    <property type="entry name" value="Glycerol-3-P_dh"/>
    <property type="match status" value="1"/>
</dbReference>
<evidence type="ECO:0000256" key="9">
    <source>
        <dbReference type="ARBA" id="ARBA00023264"/>
    </source>
</evidence>
<keyword evidence="3 14" id="KW-0547">Nucleotide-binding</keyword>
<feature type="binding site" evidence="17">
    <location>
        <position position="81"/>
    </location>
    <ligand>
        <name>NAD(+)</name>
        <dbReference type="ChEBI" id="CHEBI:57540"/>
    </ligand>
</feature>
<feature type="binding site" evidence="14">
    <location>
        <position position="251"/>
    </location>
    <ligand>
        <name>sn-glycerol 3-phosphate</name>
        <dbReference type="ChEBI" id="CHEBI:57597"/>
    </ligand>
</feature>
<evidence type="ECO:0000259" key="20">
    <source>
        <dbReference type="Pfam" id="PF07479"/>
    </source>
</evidence>
<dbReference type="UniPathway" id="UPA00940"/>
<feature type="binding site" evidence="14">
    <location>
        <position position="251"/>
    </location>
    <ligand>
        <name>NADPH</name>
        <dbReference type="ChEBI" id="CHEBI:57783"/>
    </ligand>
</feature>
<evidence type="ECO:0000313" key="22">
    <source>
        <dbReference type="Proteomes" id="UP000233293"/>
    </source>
</evidence>
<evidence type="ECO:0000256" key="2">
    <source>
        <dbReference type="ARBA" id="ARBA00022516"/>
    </source>
</evidence>
<feature type="binding site" evidence="16">
    <location>
        <begin position="251"/>
        <end position="252"/>
    </location>
    <ligand>
        <name>substrate</name>
    </ligand>
</feature>
<dbReference type="InterPro" id="IPR006168">
    <property type="entry name" value="G3P_DH_NAD-dep"/>
</dbReference>
<dbReference type="InterPro" id="IPR036291">
    <property type="entry name" value="NAD(P)-bd_dom_sf"/>
</dbReference>
<feature type="binding site" evidence="14">
    <location>
        <position position="252"/>
    </location>
    <ligand>
        <name>sn-glycerol 3-phosphate</name>
        <dbReference type="ChEBI" id="CHEBI:57597"/>
    </ligand>
</feature>
<evidence type="ECO:0000256" key="6">
    <source>
        <dbReference type="ARBA" id="ARBA00023027"/>
    </source>
</evidence>
<dbReference type="Proteomes" id="UP000233293">
    <property type="component" value="Unassembled WGS sequence"/>
</dbReference>
<dbReference type="PROSITE" id="PS00957">
    <property type="entry name" value="NAD_G3PDH"/>
    <property type="match status" value="1"/>
</dbReference>
<dbReference type="EC" id="1.1.1.94" evidence="11 14"/>
<dbReference type="Pfam" id="PF01210">
    <property type="entry name" value="NAD_Gly3P_dh_N"/>
    <property type="match status" value="1"/>
</dbReference>
<comment type="caution">
    <text evidence="14">Lacks conserved residue(s) required for the propagation of feature annotation.</text>
</comment>
<evidence type="ECO:0000256" key="18">
    <source>
        <dbReference type="RuleBase" id="RU000437"/>
    </source>
</evidence>
<accession>A0A2N3PST6</accession>
<dbReference type="GO" id="GO:0141153">
    <property type="term" value="F:glycerol-3-phosphate dehydrogenase (NADP+) activity"/>
    <property type="evidence" value="ECO:0007669"/>
    <property type="project" value="RHEA"/>
</dbReference>
<comment type="pathway">
    <text evidence="14">Membrane lipid metabolism; glycerophospholipid metabolism.</text>
</comment>
<evidence type="ECO:0000256" key="12">
    <source>
        <dbReference type="ARBA" id="ARBA00069372"/>
    </source>
</evidence>
<feature type="binding site" evidence="14">
    <location>
        <position position="250"/>
    </location>
    <ligand>
        <name>sn-glycerol 3-phosphate</name>
        <dbReference type="ChEBI" id="CHEBI:57597"/>
    </ligand>
</feature>
<dbReference type="Pfam" id="PF07479">
    <property type="entry name" value="NAD_Gly3P_dh_C"/>
    <property type="match status" value="1"/>
</dbReference>
<feature type="binding site" evidence="14">
    <location>
        <position position="132"/>
    </location>
    <ligand>
        <name>sn-glycerol 3-phosphate</name>
        <dbReference type="ChEBI" id="CHEBI:57597"/>
    </ligand>
</feature>
<organism evidence="21 22">
    <name type="scientific">Telmatospirillum siberiense</name>
    <dbReference type="NCBI Taxonomy" id="382514"/>
    <lineage>
        <taxon>Bacteria</taxon>
        <taxon>Pseudomonadati</taxon>
        <taxon>Pseudomonadota</taxon>
        <taxon>Alphaproteobacteria</taxon>
        <taxon>Rhodospirillales</taxon>
        <taxon>Rhodospirillaceae</taxon>
        <taxon>Telmatospirillum</taxon>
    </lineage>
</organism>
<evidence type="ECO:0000256" key="1">
    <source>
        <dbReference type="ARBA" id="ARBA00011009"/>
    </source>
</evidence>
<protein>
    <recommendedName>
        <fullName evidence="12 14">Glycerol-3-phosphate dehydrogenase [NAD(P)+]</fullName>
        <ecNumber evidence="11 14">1.1.1.94</ecNumber>
    </recommendedName>
    <alternativeName>
        <fullName evidence="14">NAD(P)(+)-dependent glycerol-3-phosphate dehydrogenase</fullName>
    </alternativeName>
    <alternativeName>
        <fullName evidence="13 14">NAD(P)H-dependent dihydroxyacetone-phosphate reductase</fullName>
    </alternativeName>
</protein>
<feature type="binding site" evidence="14">
    <location>
        <position position="12"/>
    </location>
    <ligand>
        <name>NADPH</name>
        <dbReference type="ChEBI" id="CHEBI:57783"/>
    </ligand>
</feature>
<keyword evidence="21" id="KW-0808">Transferase</keyword>
<dbReference type="InterPro" id="IPR011128">
    <property type="entry name" value="G3P_DH_NAD-dep_N"/>
</dbReference>
<feature type="binding site" evidence="14">
    <location>
        <position position="240"/>
    </location>
    <ligand>
        <name>sn-glycerol 3-phosphate</name>
        <dbReference type="ChEBI" id="CHEBI:57597"/>
    </ligand>
</feature>
<feature type="binding site" evidence="14">
    <location>
        <position position="277"/>
    </location>
    <ligand>
        <name>NADPH</name>
        <dbReference type="ChEBI" id="CHEBI:57783"/>
    </ligand>
</feature>
<dbReference type="PANTHER" id="PTHR11728:SF1">
    <property type="entry name" value="GLYCEROL-3-PHOSPHATE DEHYDROGENASE [NAD(+)] 2, CHLOROPLASTIC"/>
    <property type="match status" value="1"/>
</dbReference>
<dbReference type="GO" id="GO:0046167">
    <property type="term" value="P:glycerol-3-phosphate biosynthetic process"/>
    <property type="evidence" value="ECO:0007669"/>
    <property type="project" value="UniProtKB-UniRule"/>
</dbReference>
<dbReference type="InterPro" id="IPR013328">
    <property type="entry name" value="6PGD_dom2"/>
</dbReference>
<dbReference type="InterPro" id="IPR006109">
    <property type="entry name" value="G3P_DH_NAD-dep_C"/>
</dbReference>
<feature type="binding site" evidence="14">
    <location>
        <position position="104"/>
    </location>
    <ligand>
        <name>sn-glycerol 3-phosphate</name>
        <dbReference type="ChEBI" id="CHEBI:57597"/>
    </ligand>
</feature>
<comment type="subcellular location">
    <subcellularLocation>
        <location evidence="14">Cytoplasm</location>
    </subcellularLocation>
</comment>
<dbReference type="PANTHER" id="PTHR11728">
    <property type="entry name" value="GLYCEROL-3-PHOSPHATE DEHYDROGENASE"/>
    <property type="match status" value="1"/>
</dbReference>
<dbReference type="GO" id="GO:0005975">
    <property type="term" value="P:carbohydrate metabolic process"/>
    <property type="evidence" value="ECO:0007669"/>
    <property type="project" value="InterPro"/>
</dbReference>
<feature type="binding site" evidence="14">
    <location>
        <position position="275"/>
    </location>
    <ligand>
        <name>NADPH</name>
        <dbReference type="ChEBI" id="CHEBI:57783"/>
    </ligand>
</feature>
<dbReference type="AlphaFoldDB" id="A0A2N3PST6"/>
<keyword evidence="2 14" id="KW-0444">Lipid biosynthesis</keyword>
<dbReference type="Gene3D" id="3.40.50.720">
    <property type="entry name" value="NAD(P)-binding Rossmann-like Domain"/>
    <property type="match status" value="1"/>
</dbReference>
<dbReference type="GO" id="GO:0016746">
    <property type="term" value="F:acyltransferase activity"/>
    <property type="evidence" value="ECO:0007669"/>
    <property type="project" value="UniProtKB-KW"/>
</dbReference>
<dbReference type="GO" id="GO:0005829">
    <property type="term" value="C:cytosol"/>
    <property type="evidence" value="ECO:0007669"/>
    <property type="project" value="TreeGrafter"/>
</dbReference>
<dbReference type="OrthoDB" id="9812273at2"/>
<dbReference type="FunFam" id="1.10.1040.10:FF:000001">
    <property type="entry name" value="Glycerol-3-phosphate dehydrogenase [NAD(P)+]"/>
    <property type="match status" value="1"/>
</dbReference>
<evidence type="ECO:0000256" key="7">
    <source>
        <dbReference type="ARBA" id="ARBA00023098"/>
    </source>
</evidence>
<evidence type="ECO:0000256" key="16">
    <source>
        <dbReference type="PIRSR" id="PIRSR000114-2"/>
    </source>
</evidence>
<comment type="caution">
    <text evidence="21">The sequence shown here is derived from an EMBL/GenBank/DDBJ whole genome shotgun (WGS) entry which is preliminary data.</text>
</comment>
<name>A0A2N3PST6_9PROT</name>
<feature type="binding site" evidence="16">
    <location>
        <position position="104"/>
    </location>
    <ligand>
        <name>substrate</name>
    </ligand>
</feature>
<gene>
    <name evidence="14" type="primary">gpsA</name>
    <name evidence="21" type="ORF">CWS72_16495</name>
</gene>
<reference evidence="22" key="1">
    <citation type="submission" date="2017-12" db="EMBL/GenBank/DDBJ databases">
        <title>Draft genome sequence of Telmatospirillum siberiense 26-4b1T, an acidotolerant peatland alphaproteobacterium potentially involved in sulfur cycling.</title>
        <authorList>
            <person name="Hausmann B."/>
            <person name="Pjevac P."/>
            <person name="Schreck K."/>
            <person name="Herbold C.W."/>
            <person name="Daims H."/>
            <person name="Wagner M."/>
            <person name="Pester M."/>
            <person name="Loy A."/>
        </authorList>
    </citation>
    <scope>NUCLEOTIDE SEQUENCE [LARGE SCALE GENOMIC DNA]</scope>
    <source>
        <strain evidence="22">26-4b1</strain>
    </source>
</reference>
<feature type="domain" description="Glycerol-3-phosphate dehydrogenase NAD-dependent N-terminal" evidence="19">
    <location>
        <begin position="4"/>
        <end position="154"/>
    </location>
</feature>
<evidence type="ECO:0000313" key="21">
    <source>
        <dbReference type="EMBL" id="PKU23457.1"/>
    </source>
</evidence>
<keyword evidence="22" id="KW-1185">Reference proteome</keyword>
<dbReference type="Gene3D" id="1.10.1040.10">
    <property type="entry name" value="N-(1-d-carboxylethyl)-l-norvaline Dehydrogenase, domain 2"/>
    <property type="match status" value="1"/>
</dbReference>
<comment type="similarity">
    <text evidence="1 14 18">Belongs to the NAD-dependent glycerol-3-phosphate dehydrogenase family.</text>
</comment>
<dbReference type="InterPro" id="IPR008927">
    <property type="entry name" value="6-PGluconate_DH-like_C_sf"/>
</dbReference>
<dbReference type="PRINTS" id="PR00077">
    <property type="entry name" value="GPDHDRGNASE"/>
</dbReference>
<comment type="function">
    <text evidence="14">Catalyzes the reduction of the glycolytic intermediate dihydroxyacetone phosphate (DHAP) to sn-glycerol 3-phosphate (G3P), the key precursor for phospholipid synthesis.</text>
</comment>
<comment type="catalytic activity">
    <reaction evidence="14">
        <text>sn-glycerol 3-phosphate + NAD(+) = dihydroxyacetone phosphate + NADH + H(+)</text>
        <dbReference type="Rhea" id="RHEA:11092"/>
        <dbReference type="ChEBI" id="CHEBI:15378"/>
        <dbReference type="ChEBI" id="CHEBI:57540"/>
        <dbReference type="ChEBI" id="CHEBI:57597"/>
        <dbReference type="ChEBI" id="CHEBI:57642"/>
        <dbReference type="ChEBI" id="CHEBI:57945"/>
        <dbReference type="EC" id="1.1.1.94"/>
    </reaction>
</comment>
<sequence>MARIGIVGAGAWGTALAATMSRAGHDCVLWAHETEVVEGIRDNGHNPLFLPEIALNGVAATGDLAAAADADAVLLVVPAQFLRAQCRRLRSHWKAGVPAVICAKGVETDSFAAMSEVVAAELPEAPLAVLSGPTFAVEVARGLPTAITLACADAAIGRQLVDWIGTASFRPYLTDDVIGAEVGGAVKNVLAIACGVVEGQGLGDNARASLITRGIAELMRLAVAKGARAETCMGLSGLGDLILTASSQQSRNYSLGFALGEGKSLADILASRRSVTEGVATAAAVGGLAAKLGVELPICAAVAGLLHQSRGIEETIRDLLARPFRHELGFLGEGRPAT</sequence>
<dbReference type="HAMAP" id="MF_00394">
    <property type="entry name" value="NAD_Glyc3P_dehydrog"/>
    <property type="match status" value="1"/>
</dbReference>
<dbReference type="GO" id="GO:0051287">
    <property type="term" value="F:NAD binding"/>
    <property type="evidence" value="ECO:0007669"/>
    <property type="project" value="InterPro"/>
</dbReference>
<keyword evidence="14" id="KW-0963">Cytoplasm</keyword>
<dbReference type="GO" id="GO:0046168">
    <property type="term" value="P:glycerol-3-phosphate catabolic process"/>
    <property type="evidence" value="ECO:0007669"/>
    <property type="project" value="InterPro"/>
</dbReference>
<evidence type="ECO:0000256" key="15">
    <source>
        <dbReference type="PIRSR" id="PIRSR000114-1"/>
    </source>
</evidence>
<keyword evidence="6 14" id="KW-0520">NAD</keyword>
<feature type="binding site" evidence="14">
    <location>
        <position position="104"/>
    </location>
    <ligand>
        <name>NADPH</name>
        <dbReference type="ChEBI" id="CHEBI:57783"/>
    </ligand>
</feature>
<evidence type="ECO:0000256" key="10">
    <source>
        <dbReference type="ARBA" id="ARBA00052716"/>
    </source>
</evidence>
<feature type="binding site" evidence="14">
    <location>
        <position position="134"/>
    </location>
    <ligand>
        <name>sn-glycerol 3-phosphate</name>
        <dbReference type="ChEBI" id="CHEBI:57597"/>
    </ligand>
</feature>
<dbReference type="GO" id="GO:0006650">
    <property type="term" value="P:glycerophospholipid metabolic process"/>
    <property type="evidence" value="ECO:0007669"/>
    <property type="project" value="UniProtKB-UniRule"/>
</dbReference>
<evidence type="ECO:0000256" key="8">
    <source>
        <dbReference type="ARBA" id="ARBA00023209"/>
    </source>
</evidence>
<keyword evidence="21" id="KW-0012">Acyltransferase</keyword>
<keyword evidence="4 14" id="KW-0521">NADP</keyword>
<keyword evidence="7 14" id="KW-0443">Lipid metabolism</keyword>
<feature type="domain" description="Glycerol-3-phosphate dehydrogenase NAD-dependent C-terminal" evidence="20">
    <location>
        <begin position="176"/>
        <end position="316"/>
    </location>
</feature>
<feature type="binding site" evidence="17">
    <location>
        <position position="136"/>
    </location>
    <ligand>
        <name>NAD(+)</name>
        <dbReference type="ChEBI" id="CHEBI:57540"/>
    </ligand>
</feature>
<keyword evidence="8 14" id="KW-0594">Phospholipid biosynthesis</keyword>
<evidence type="ECO:0000256" key="13">
    <source>
        <dbReference type="ARBA" id="ARBA00080511"/>
    </source>
</evidence>
<dbReference type="GO" id="GO:0008654">
    <property type="term" value="P:phospholipid biosynthetic process"/>
    <property type="evidence" value="ECO:0007669"/>
    <property type="project" value="UniProtKB-KW"/>
</dbReference>
<proteinExistence type="inferred from homology"/>
<evidence type="ECO:0000259" key="19">
    <source>
        <dbReference type="Pfam" id="PF01210"/>
    </source>
</evidence>
<evidence type="ECO:0000256" key="3">
    <source>
        <dbReference type="ARBA" id="ARBA00022741"/>
    </source>
</evidence>
<dbReference type="GO" id="GO:0141152">
    <property type="term" value="F:glycerol-3-phosphate dehydrogenase (NAD+) activity"/>
    <property type="evidence" value="ECO:0007669"/>
    <property type="project" value="RHEA"/>
</dbReference>
<evidence type="ECO:0000256" key="17">
    <source>
        <dbReference type="PIRSR" id="PIRSR000114-3"/>
    </source>
</evidence>
<dbReference type="FunFam" id="3.40.50.720:FF:000019">
    <property type="entry name" value="Glycerol-3-phosphate dehydrogenase [NAD(P)+]"/>
    <property type="match status" value="1"/>
</dbReference>
<evidence type="ECO:0000256" key="14">
    <source>
        <dbReference type="HAMAP-Rule" id="MF_00394"/>
    </source>
</evidence>
<dbReference type="SUPFAM" id="SSF48179">
    <property type="entry name" value="6-phosphogluconate dehydrogenase C-terminal domain-like"/>
    <property type="match status" value="1"/>
</dbReference>
<dbReference type="NCBIfam" id="NF000942">
    <property type="entry name" value="PRK00094.1-4"/>
    <property type="match status" value="1"/>
</dbReference>
<feature type="binding site" evidence="14">
    <location>
        <position position="187"/>
    </location>
    <ligand>
        <name>sn-glycerol 3-phosphate</name>
        <dbReference type="ChEBI" id="CHEBI:57597"/>
    </ligand>
</feature>
<evidence type="ECO:0000256" key="4">
    <source>
        <dbReference type="ARBA" id="ARBA00022857"/>
    </source>
</evidence>
<feature type="binding site" evidence="14">
    <location>
        <position position="32"/>
    </location>
    <ligand>
        <name>NADPH</name>
        <dbReference type="ChEBI" id="CHEBI:57783"/>
    </ligand>
</feature>
<keyword evidence="5 14" id="KW-0560">Oxidoreductase</keyword>
<comment type="catalytic activity">
    <reaction evidence="10">
        <text>sn-glycerol 3-phosphate + NADP(+) = dihydroxyacetone phosphate + NADPH + H(+)</text>
        <dbReference type="Rhea" id="RHEA:11096"/>
        <dbReference type="ChEBI" id="CHEBI:15378"/>
        <dbReference type="ChEBI" id="CHEBI:57597"/>
        <dbReference type="ChEBI" id="CHEBI:57642"/>
        <dbReference type="ChEBI" id="CHEBI:57783"/>
        <dbReference type="ChEBI" id="CHEBI:58349"/>
        <dbReference type="EC" id="1.1.1.94"/>
    </reaction>
    <physiologicalReaction direction="right-to-left" evidence="10">
        <dbReference type="Rhea" id="RHEA:11098"/>
    </physiologicalReaction>
</comment>
<dbReference type="NCBIfam" id="NF000940">
    <property type="entry name" value="PRK00094.1-2"/>
    <property type="match status" value="1"/>
</dbReference>
<keyword evidence="9 14" id="KW-1208">Phospholipid metabolism</keyword>
<feature type="binding site" evidence="17">
    <location>
        <begin position="8"/>
        <end position="13"/>
    </location>
    <ligand>
        <name>NAD(+)</name>
        <dbReference type="ChEBI" id="CHEBI:57540"/>
    </ligand>
</feature>
<evidence type="ECO:0000256" key="11">
    <source>
        <dbReference type="ARBA" id="ARBA00066687"/>
    </source>
</evidence>
<dbReference type="SUPFAM" id="SSF51735">
    <property type="entry name" value="NAD(P)-binding Rossmann-fold domains"/>
    <property type="match status" value="1"/>
</dbReference>
<dbReference type="EMBL" id="PIUM01000020">
    <property type="protein sequence ID" value="PKU23457.1"/>
    <property type="molecule type" value="Genomic_DNA"/>
</dbReference>
<evidence type="ECO:0000256" key="5">
    <source>
        <dbReference type="ARBA" id="ARBA00023002"/>
    </source>
</evidence>
<feature type="binding site" evidence="14">
    <location>
        <position position="136"/>
    </location>
    <ligand>
        <name>NADPH</name>
        <dbReference type="ChEBI" id="CHEBI:57783"/>
    </ligand>
</feature>
<feature type="active site" description="Proton acceptor" evidence="14 15">
    <location>
        <position position="187"/>
    </location>
</feature>